<keyword evidence="2 5" id="KW-0067">ATP-binding</keyword>
<gene>
    <name evidence="5" type="ORF">SAMN04488563_2129</name>
</gene>
<dbReference type="Proteomes" id="UP000182977">
    <property type="component" value="Chromosome I"/>
</dbReference>
<dbReference type="Pfam" id="PF00005">
    <property type="entry name" value="ABC_tran"/>
    <property type="match status" value="2"/>
</dbReference>
<dbReference type="InterPro" id="IPR003439">
    <property type="entry name" value="ABC_transporter-like_ATP-bd"/>
</dbReference>
<dbReference type="Pfam" id="PF12848">
    <property type="entry name" value="ABC_tran_Xtn"/>
    <property type="match status" value="1"/>
</dbReference>
<dbReference type="SUPFAM" id="SSF52540">
    <property type="entry name" value="P-loop containing nucleoside triphosphate hydrolases"/>
    <property type="match status" value="2"/>
</dbReference>
<dbReference type="InterPro" id="IPR051309">
    <property type="entry name" value="ABCF_ATPase"/>
</dbReference>
<dbReference type="SMART" id="SM00382">
    <property type="entry name" value="AAA"/>
    <property type="match status" value="2"/>
</dbReference>
<dbReference type="InterPro" id="IPR017871">
    <property type="entry name" value="ABC_transporter-like_CS"/>
</dbReference>
<evidence type="ECO:0000256" key="2">
    <source>
        <dbReference type="ARBA" id="ARBA00022840"/>
    </source>
</evidence>
<protein>
    <submittedName>
        <fullName evidence="5">ATP-binding cassette, subfamily F, uup</fullName>
    </submittedName>
</protein>
<accession>A0A1H2IY82</accession>
<dbReference type="GO" id="GO:0005524">
    <property type="term" value="F:ATP binding"/>
    <property type="evidence" value="ECO:0007669"/>
    <property type="project" value="UniProtKB-KW"/>
</dbReference>
<dbReference type="CDD" id="cd03221">
    <property type="entry name" value="ABCF_EF-3"/>
    <property type="match status" value="2"/>
</dbReference>
<dbReference type="RefSeq" id="WP_046771602.1">
    <property type="nucleotide sequence ID" value="NZ_LBMC01000045.1"/>
</dbReference>
<dbReference type="AlphaFoldDB" id="A0A1H2IY82"/>
<feature type="domain" description="ABC transporter" evidence="4">
    <location>
        <begin position="285"/>
        <end position="505"/>
    </location>
</feature>
<keyword evidence="6" id="KW-1185">Reference proteome</keyword>
<dbReference type="EMBL" id="LT629791">
    <property type="protein sequence ID" value="SDU49157.1"/>
    <property type="molecule type" value="Genomic_DNA"/>
</dbReference>
<evidence type="ECO:0000313" key="5">
    <source>
        <dbReference type="EMBL" id="SDU49157.1"/>
    </source>
</evidence>
<name>A0A1H2IY82_9ACTN</name>
<dbReference type="OrthoDB" id="3239744at2"/>
<dbReference type="InterPro" id="IPR032524">
    <property type="entry name" value="ABC_tran_C"/>
</dbReference>
<feature type="coiled-coil region" evidence="3">
    <location>
        <begin position="519"/>
        <end position="553"/>
    </location>
</feature>
<dbReference type="GO" id="GO:0003677">
    <property type="term" value="F:DNA binding"/>
    <property type="evidence" value="ECO:0007669"/>
    <property type="project" value="InterPro"/>
</dbReference>
<dbReference type="InterPro" id="IPR032781">
    <property type="entry name" value="ABC_tran_Xtn"/>
</dbReference>
<evidence type="ECO:0000259" key="4">
    <source>
        <dbReference type="PROSITE" id="PS50893"/>
    </source>
</evidence>
<dbReference type="PANTHER" id="PTHR42855:SF1">
    <property type="entry name" value="ABC TRANSPORTER DOMAIN-CONTAINING PROTEIN"/>
    <property type="match status" value="1"/>
</dbReference>
<dbReference type="InterPro" id="IPR027417">
    <property type="entry name" value="P-loop_NTPase"/>
</dbReference>
<keyword evidence="1" id="KW-0547">Nucleotide-binding</keyword>
<reference evidence="6" key="1">
    <citation type="submission" date="2016-10" db="EMBL/GenBank/DDBJ databases">
        <authorList>
            <person name="Varghese N."/>
            <person name="Submissions S."/>
        </authorList>
    </citation>
    <scope>NUCLEOTIDE SEQUENCE [LARGE SCALE GENOMIC DNA]</scope>
    <source>
        <strain evidence="6">DSM 45079</strain>
    </source>
</reference>
<proteinExistence type="predicted"/>
<dbReference type="Gene3D" id="3.40.50.300">
    <property type="entry name" value="P-loop containing nucleotide triphosphate hydrolases"/>
    <property type="match status" value="2"/>
</dbReference>
<dbReference type="PROSITE" id="PS50893">
    <property type="entry name" value="ABC_TRANSPORTER_2"/>
    <property type="match status" value="2"/>
</dbReference>
<evidence type="ECO:0000256" key="3">
    <source>
        <dbReference type="SAM" id="Coils"/>
    </source>
</evidence>
<feature type="domain" description="ABC transporter" evidence="4">
    <location>
        <begin position="7"/>
        <end position="221"/>
    </location>
</feature>
<dbReference type="PROSITE" id="PS00211">
    <property type="entry name" value="ABC_TRANSPORTER_1"/>
    <property type="match status" value="2"/>
</dbReference>
<dbReference type="InterPro" id="IPR003593">
    <property type="entry name" value="AAA+_ATPase"/>
</dbReference>
<dbReference type="Pfam" id="PF16326">
    <property type="entry name" value="ABC_tran_CTD"/>
    <property type="match status" value="1"/>
</dbReference>
<dbReference type="InterPro" id="IPR037118">
    <property type="entry name" value="Val-tRNA_synth_C_sf"/>
</dbReference>
<organism evidence="5 6">
    <name type="scientific">Jiangella alkaliphila</name>
    <dbReference type="NCBI Taxonomy" id="419479"/>
    <lineage>
        <taxon>Bacteria</taxon>
        <taxon>Bacillati</taxon>
        <taxon>Actinomycetota</taxon>
        <taxon>Actinomycetes</taxon>
        <taxon>Jiangellales</taxon>
        <taxon>Jiangellaceae</taxon>
        <taxon>Jiangella</taxon>
    </lineage>
</organism>
<dbReference type="GO" id="GO:0016887">
    <property type="term" value="F:ATP hydrolysis activity"/>
    <property type="evidence" value="ECO:0007669"/>
    <property type="project" value="InterPro"/>
</dbReference>
<keyword evidence="3" id="KW-0175">Coiled coil</keyword>
<dbReference type="STRING" id="419479.SAMN04488563_2129"/>
<dbReference type="Gene3D" id="1.10.287.380">
    <property type="entry name" value="Valyl-tRNA synthetase, C-terminal domain"/>
    <property type="match status" value="1"/>
</dbReference>
<sequence length="586" mass="64026">MAPRNLINLESASLAYGTRFILDGVSLGVAEGDRIGVVGRNGSGKSTLLRVLAGLEQVDTGRVSRTGGLRIGRLGQSDELDPAATVGQVVIGDRATHEWAGDARIRDVLAHLVPGLSTDALVGPLSGGERRRVALARLLIGDDDLVLLDEPTNHLDVEAIDWLSRHLAAGNRSLVMVTHDRWLLDTVATTTWEVTDGAVHSYEGGYAEYVLARAERVRLAAADESRRQNLLRKELAWLRRGPPARTSKPRFRITAANALIENEPPPRDRYELAKMATTRLGKSVFDAEDVTVSLGGRTLLDHVTWRLGPGDRAGIVGVNGAGKTTLLRLLDGTLAPDSGRVKVGRTVAAAHLDQEVVGLEPGKRVLETVEEVRREVQLGGGDTVTAGQMLERFGFAGQRQWSVVGDLSGGERRRLQLLRLLMGEPNVLLLDEPTNDLDVETLNVLEDVLDGWAGSLVVVSHDRWFLERVTDAVWALLGDGRIVQLPRGVDQYLELRRDQAASAEAAAAAGGARARSGDTRAVRKEVARIERDLEKLERREKRLHEQIADNATDHEKVLALDTELRSVHGERESLEERWLELADELG</sequence>
<evidence type="ECO:0000313" key="6">
    <source>
        <dbReference type="Proteomes" id="UP000182977"/>
    </source>
</evidence>
<evidence type="ECO:0000256" key="1">
    <source>
        <dbReference type="ARBA" id="ARBA00022741"/>
    </source>
</evidence>
<dbReference type="PANTHER" id="PTHR42855">
    <property type="entry name" value="ABC TRANSPORTER ATP-BINDING SUBUNIT"/>
    <property type="match status" value="1"/>
</dbReference>